<sequence length="139" mass="15191">MLLLALCTVPAGAVDLPETEKNYIVVPLDEYSTPKAAPITGTIRQGETCVYTYSVPSGKSKLEVHFEWTSGTANDLSLKIYTPADQALGSYYDEFDGQNDNKIPVILKRDPIQRGTWTFKITGNNVNGSEAFSLTINAV</sequence>
<name>A0ABT4ILF9_9EURY</name>
<proteinExistence type="predicted"/>
<dbReference type="Proteomes" id="UP001141336">
    <property type="component" value="Unassembled WGS sequence"/>
</dbReference>
<organism evidence="1 2">
    <name type="scientific">Methanocorpusculum vombati</name>
    <dbReference type="NCBI Taxonomy" id="3002864"/>
    <lineage>
        <taxon>Archaea</taxon>
        <taxon>Methanobacteriati</taxon>
        <taxon>Methanobacteriota</taxon>
        <taxon>Stenosarchaea group</taxon>
        <taxon>Methanomicrobia</taxon>
        <taxon>Methanomicrobiales</taxon>
        <taxon>Methanocorpusculaceae</taxon>
        <taxon>Methanocorpusculum</taxon>
    </lineage>
</organism>
<dbReference type="RefSeq" id="WP_268922855.1">
    <property type="nucleotide sequence ID" value="NZ_JAPTGC010000005.1"/>
</dbReference>
<accession>A0ABT4ILF9</accession>
<comment type="caution">
    <text evidence="1">The sequence shown here is derived from an EMBL/GenBank/DDBJ whole genome shotgun (WGS) entry which is preliminary data.</text>
</comment>
<evidence type="ECO:0000313" key="1">
    <source>
        <dbReference type="EMBL" id="MCZ0862598.1"/>
    </source>
</evidence>
<dbReference type="EMBL" id="JAPTGC010000005">
    <property type="protein sequence ID" value="MCZ0862598.1"/>
    <property type="molecule type" value="Genomic_DNA"/>
</dbReference>
<gene>
    <name evidence="1" type="ORF">O0S09_04910</name>
</gene>
<keyword evidence="2" id="KW-1185">Reference proteome</keyword>
<evidence type="ECO:0000313" key="2">
    <source>
        <dbReference type="Proteomes" id="UP001141336"/>
    </source>
</evidence>
<dbReference type="Gene3D" id="2.60.120.380">
    <property type="match status" value="1"/>
</dbReference>
<protein>
    <submittedName>
        <fullName evidence="1">Uncharacterized protein</fullName>
    </submittedName>
</protein>
<reference evidence="1" key="1">
    <citation type="submission" date="2022-12" db="EMBL/GenBank/DDBJ databases">
        <title>Isolation and characterisation of novel Methanocorpusculum spp. from native Australian herbivores indicates the genus is ancestrally host-associated.</title>
        <authorList>
            <person name="Volmer J.G."/>
            <person name="Soo R.M."/>
            <person name="Evans P.N."/>
            <person name="Hoedt E.C."/>
            <person name="Astorga Alsina A.L."/>
            <person name="Woodcroft B.J."/>
            <person name="Tyson G.W."/>
            <person name="Hugenholtz P."/>
            <person name="Morrison M."/>
        </authorList>
    </citation>
    <scope>NUCLEOTIDE SEQUENCE</scope>
    <source>
        <strain evidence="1">CW153</strain>
    </source>
</reference>